<gene>
    <name evidence="1" type="ORF">S03H2_23907</name>
</gene>
<evidence type="ECO:0000313" key="1">
    <source>
        <dbReference type="EMBL" id="GAH33530.1"/>
    </source>
</evidence>
<sequence length="66" mass="7416">VHIRKKEVQIKCPLLVSCLSTIEDVQISIQDLPNDARAFLIADLDPRLAYRAAIRTLKCNCPPIKS</sequence>
<feature type="non-terminal residue" evidence="1">
    <location>
        <position position="1"/>
    </location>
</feature>
<protein>
    <submittedName>
        <fullName evidence="1">Uncharacterized protein</fullName>
    </submittedName>
</protein>
<reference evidence="1" key="1">
    <citation type="journal article" date="2014" name="Front. Microbiol.">
        <title>High frequency of phylogenetically diverse reductive dehalogenase-homologous genes in deep subseafloor sedimentary metagenomes.</title>
        <authorList>
            <person name="Kawai M."/>
            <person name="Futagami T."/>
            <person name="Toyoda A."/>
            <person name="Takaki Y."/>
            <person name="Nishi S."/>
            <person name="Hori S."/>
            <person name="Arai W."/>
            <person name="Tsubouchi T."/>
            <person name="Morono Y."/>
            <person name="Uchiyama I."/>
            <person name="Ito T."/>
            <person name="Fujiyama A."/>
            <person name="Inagaki F."/>
            <person name="Takami H."/>
        </authorList>
    </citation>
    <scope>NUCLEOTIDE SEQUENCE</scope>
    <source>
        <strain evidence="1">Expedition CK06-06</strain>
    </source>
</reference>
<organism evidence="1">
    <name type="scientific">marine sediment metagenome</name>
    <dbReference type="NCBI Taxonomy" id="412755"/>
    <lineage>
        <taxon>unclassified sequences</taxon>
        <taxon>metagenomes</taxon>
        <taxon>ecological metagenomes</taxon>
    </lineage>
</organism>
<accession>X1FM05</accession>
<dbReference type="EMBL" id="BARU01013151">
    <property type="protein sequence ID" value="GAH33530.1"/>
    <property type="molecule type" value="Genomic_DNA"/>
</dbReference>
<dbReference type="AlphaFoldDB" id="X1FM05"/>
<name>X1FM05_9ZZZZ</name>
<proteinExistence type="predicted"/>
<comment type="caution">
    <text evidence="1">The sequence shown here is derived from an EMBL/GenBank/DDBJ whole genome shotgun (WGS) entry which is preliminary data.</text>
</comment>